<evidence type="ECO:0000259" key="4">
    <source>
        <dbReference type="Pfam" id="PF09130"/>
    </source>
</evidence>
<reference evidence="5" key="1">
    <citation type="submission" date="2023-01" db="EMBL/GenBank/DDBJ databases">
        <title>Vibrio sp. CB1-14 genome sequencing.</title>
        <authorList>
            <person name="Otstavnykh N."/>
            <person name="Isaeva M."/>
            <person name="Meleshko D."/>
        </authorList>
    </citation>
    <scope>NUCLEOTIDE SEQUENCE</scope>
    <source>
        <strain evidence="5">CB1-14</strain>
    </source>
</reference>
<dbReference type="GO" id="GO:0050661">
    <property type="term" value="F:NADP binding"/>
    <property type="evidence" value="ECO:0007669"/>
    <property type="project" value="InterPro"/>
</dbReference>
<dbReference type="PIRSF" id="PIRSF000103">
    <property type="entry name" value="HIBADH"/>
    <property type="match status" value="1"/>
</dbReference>
<dbReference type="Pfam" id="PF03446">
    <property type="entry name" value="NAD_binding_2"/>
    <property type="match status" value="1"/>
</dbReference>
<keyword evidence="1" id="KW-0560">Oxidoreductase</keyword>
<dbReference type="AlphaFoldDB" id="A0AAU8BPE3"/>
<dbReference type="RefSeq" id="WP_353498562.1">
    <property type="nucleotide sequence ID" value="NZ_CP115920.1"/>
</dbReference>
<dbReference type="InterPro" id="IPR015814">
    <property type="entry name" value="Pgluconate_DH_NAD-bd_C"/>
</dbReference>
<dbReference type="Pfam" id="PF09130">
    <property type="entry name" value="DUF1932"/>
    <property type="match status" value="1"/>
</dbReference>
<evidence type="ECO:0000256" key="1">
    <source>
        <dbReference type="ARBA" id="ARBA00023002"/>
    </source>
</evidence>
<accession>A0AAU8BPE3</accession>
<feature type="domain" description="6-phosphogluconate dehydrogenase NADP-binding" evidence="3">
    <location>
        <begin position="6"/>
        <end position="127"/>
    </location>
</feature>
<sequence length="294" mass="32504">MRVTRIAFIGFGEAAKSFISAWSNKAPEIMNAFDIKTNRSISRETKLLEYIDYGVQGTFRAQEAIHGAQVVFSLVTADQAETAIKDIIPSLGHKQLVLDCNSCSPQTKKELARLTEQQGSNYVDVAIMAPVLHSAPAIPVNLSGPKAKQAASYLTSLGFKTQVISERVGDASSIKILRSILVKGFEALTTECLVAARKSGVEKQVLKSLSDTYPELALAKLSRYHMERMLNHGERRHSELKEVEALLKDLKINHSMVTGAMNWHQMLGAMPIEEQQLPLEELSDEIIKHLHAPN</sequence>
<dbReference type="InterPro" id="IPR013328">
    <property type="entry name" value="6PGD_dom2"/>
</dbReference>
<dbReference type="InterPro" id="IPR008927">
    <property type="entry name" value="6-PGluconate_DH-like_C_sf"/>
</dbReference>
<dbReference type="InterPro" id="IPR015815">
    <property type="entry name" value="HIBADH-related"/>
</dbReference>
<dbReference type="InterPro" id="IPR006115">
    <property type="entry name" value="6PGDH_NADP-bd"/>
</dbReference>
<gene>
    <name evidence="5" type="ORF">PG915_07545</name>
</gene>
<organism evidence="5">
    <name type="scientific">Vibrio chaetopteri</name>
    <dbReference type="NCBI Taxonomy" id="3016528"/>
    <lineage>
        <taxon>Bacteria</taxon>
        <taxon>Pseudomonadati</taxon>
        <taxon>Pseudomonadota</taxon>
        <taxon>Gammaproteobacteria</taxon>
        <taxon>Vibrionales</taxon>
        <taxon>Vibrionaceae</taxon>
        <taxon>Vibrio</taxon>
    </lineage>
</organism>
<protein>
    <submittedName>
        <fullName evidence="5">DUF1932 domain-containing protein</fullName>
    </submittedName>
</protein>
<dbReference type="Gene3D" id="1.10.1040.10">
    <property type="entry name" value="N-(1-d-carboxylethyl)-l-norvaline Dehydrogenase, domain 2"/>
    <property type="match status" value="1"/>
</dbReference>
<evidence type="ECO:0000313" key="5">
    <source>
        <dbReference type="EMBL" id="XCD17367.1"/>
    </source>
</evidence>
<dbReference type="Gene3D" id="3.40.50.720">
    <property type="entry name" value="NAD(P)-binding Rossmann-like Domain"/>
    <property type="match status" value="1"/>
</dbReference>
<dbReference type="GO" id="GO:0016491">
    <property type="term" value="F:oxidoreductase activity"/>
    <property type="evidence" value="ECO:0007669"/>
    <property type="project" value="UniProtKB-KW"/>
</dbReference>
<proteinExistence type="predicted"/>
<feature type="domain" description="Phosphogluconate dehydrogenase NAD-binding putative C-terminal" evidence="4">
    <location>
        <begin position="196"/>
        <end position="265"/>
    </location>
</feature>
<evidence type="ECO:0000259" key="3">
    <source>
        <dbReference type="Pfam" id="PF03446"/>
    </source>
</evidence>
<dbReference type="SUPFAM" id="SSF48179">
    <property type="entry name" value="6-phosphogluconate dehydrogenase C-terminal domain-like"/>
    <property type="match status" value="1"/>
</dbReference>
<dbReference type="KEGG" id="vck:PG915_07545"/>
<evidence type="ECO:0000256" key="2">
    <source>
        <dbReference type="PIRSR" id="PIRSR000103-1"/>
    </source>
</evidence>
<dbReference type="InterPro" id="IPR036291">
    <property type="entry name" value="NAD(P)-bd_dom_sf"/>
</dbReference>
<dbReference type="EMBL" id="CP115920">
    <property type="protein sequence ID" value="XCD17367.1"/>
    <property type="molecule type" value="Genomic_DNA"/>
</dbReference>
<dbReference type="SUPFAM" id="SSF51735">
    <property type="entry name" value="NAD(P)-binding Rossmann-fold domains"/>
    <property type="match status" value="1"/>
</dbReference>
<name>A0AAU8BPE3_9VIBR</name>
<feature type="active site" evidence="2">
    <location>
        <position position="175"/>
    </location>
</feature>